<feature type="transmembrane region" description="Helical" evidence="8">
    <location>
        <begin position="249"/>
        <end position="271"/>
    </location>
</feature>
<keyword evidence="4" id="KW-1003">Cell membrane</keyword>
<organism evidence="10 11">
    <name type="scientific">Anaerococcus vaginalis ATCC 51170</name>
    <dbReference type="NCBI Taxonomy" id="655811"/>
    <lineage>
        <taxon>Bacteria</taxon>
        <taxon>Bacillati</taxon>
        <taxon>Bacillota</taxon>
        <taxon>Tissierellia</taxon>
        <taxon>Tissierellales</taxon>
        <taxon>Peptoniphilaceae</taxon>
        <taxon>Anaerococcus</taxon>
    </lineage>
</organism>
<feature type="transmembrane region" description="Helical" evidence="8">
    <location>
        <begin position="25"/>
        <end position="48"/>
    </location>
</feature>
<dbReference type="GO" id="GO:0005886">
    <property type="term" value="C:plasma membrane"/>
    <property type="evidence" value="ECO:0007669"/>
    <property type="project" value="UniProtKB-SubCell"/>
</dbReference>
<dbReference type="Pfam" id="PF00528">
    <property type="entry name" value="BPD_transp_1"/>
    <property type="match status" value="1"/>
</dbReference>
<feature type="transmembrane region" description="Helical" evidence="8">
    <location>
        <begin position="68"/>
        <end position="93"/>
    </location>
</feature>
<evidence type="ECO:0000313" key="11">
    <source>
        <dbReference type="Proteomes" id="UP000003821"/>
    </source>
</evidence>
<proteinExistence type="inferred from homology"/>
<accession>C7HVV7</accession>
<sequence>MILIKELKNMRLEKMMAKKYQKLSAIYYIWILIFIIAPILLLIYQSFFDIYGNFTLNNYISYFSNKNYMIMTFNSLLTAFLITAFTLLWAYPFSYFLSKAKHKDFILLLVILPTWINLVLKAYAFIGLFNKNGSIMGFLGLASEGFLFTNPAFILVASYVELPFMIIPIFRAIDSIPNEYIIASEDLGASKFQTFRKIILPLSMDGVMAASQAVFIPSLSLFLITRIIGGNKIITLGTAVEEHYLVTQNWGMGSTIGLVLIFMMFAVISILNKKAVKDGK</sequence>
<dbReference type="PANTHER" id="PTHR42929:SF1">
    <property type="entry name" value="INNER MEMBRANE ABC TRANSPORTER PERMEASE PROTEIN YDCU-RELATED"/>
    <property type="match status" value="1"/>
</dbReference>
<evidence type="ECO:0000256" key="4">
    <source>
        <dbReference type="ARBA" id="ARBA00022475"/>
    </source>
</evidence>
<dbReference type="InterPro" id="IPR035906">
    <property type="entry name" value="MetI-like_sf"/>
</dbReference>
<evidence type="ECO:0000256" key="2">
    <source>
        <dbReference type="ARBA" id="ARBA00007069"/>
    </source>
</evidence>
<protein>
    <submittedName>
        <fullName evidence="10">ABC transporter, permease protein</fullName>
    </submittedName>
</protein>
<dbReference type="Proteomes" id="UP000003821">
    <property type="component" value="Unassembled WGS sequence"/>
</dbReference>
<dbReference type="AlphaFoldDB" id="C7HVV7"/>
<evidence type="ECO:0000256" key="8">
    <source>
        <dbReference type="RuleBase" id="RU363032"/>
    </source>
</evidence>
<evidence type="ECO:0000313" key="10">
    <source>
        <dbReference type="EMBL" id="EEU12059.1"/>
    </source>
</evidence>
<keyword evidence="7 8" id="KW-0472">Membrane</keyword>
<reference evidence="10 11" key="1">
    <citation type="submission" date="2009-08" db="EMBL/GenBank/DDBJ databases">
        <authorList>
            <person name="Muzny D."/>
            <person name="Qin X."/>
            <person name="Deng J."/>
            <person name="Jiang H."/>
            <person name="Liu Y."/>
            <person name="Qu J."/>
            <person name="Song X.-Z."/>
            <person name="Zhang L."/>
            <person name="Thornton R."/>
            <person name="Coyle M."/>
            <person name="Francisco L."/>
            <person name="Jackson L."/>
            <person name="Javaid M."/>
            <person name="Korchina V."/>
            <person name="Kovar C."/>
            <person name="Mata R."/>
            <person name="Mathew T."/>
            <person name="Ngo R."/>
            <person name="Nguyen L."/>
            <person name="Nguyen N."/>
            <person name="Okwuonu G."/>
            <person name="Ongeri F."/>
            <person name="Pham C."/>
            <person name="Simmons D."/>
            <person name="Wilczek-Boney K."/>
            <person name="Hale W."/>
            <person name="Jakkamsetti A."/>
            <person name="Pham P."/>
            <person name="Ruth R."/>
            <person name="San Lucas F."/>
            <person name="Warren J."/>
            <person name="Zhang J."/>
            <person name="Zhao Z."/>
            <person name="Zhou C."/>
            <person name="Zhu D."/>
            <person name="Lee S."/>
            <person name="Bess C."/>
            <person name="Blankenburg K."/>
            <person name="Forbes L."/>
            <person name="Fu Q."/>
            <person name="Gubbala S."/>
            <person name="Hirani K."/>
            <person name="Jayaseelan J.C."/>
            <person name="Lara F."/>
            <person name="Munidasa M."/>
            <person name="Palculict T."/>
            <person name="Patil S."/>
            <person name="Pu L.-L."/>
            <person name="Saada N."/>
            <person name="Tang L."/>
            <person name="Weissenberger G."/>
            <person name="Zhu Y."/>
            <person name="Hemphill L."/>
            <person name="Shang Y."/>
            <person name="Youmans B."/>
            <person name="Ayvaz T."/>
            <person name="Ross M."/>
            <person name="Santibanez J."/>
            <person name="Aqrawi P."/>
            <person name="Gross S."/>
            <person name="Joshi V."/>
            <person name="Fowler G."/>
            <person name="Nazareth L."/>
            <person name="Reid J."/>
            <person name="Worley K."/>
            <person name="Petrosino J."/>
            <person name="Highlander S."/>
            <person name="Gibbs R."/>
            <person name="Gibbs R."/>
        </authorList>
    </citation>
    <scope>NUCLEOTIDE SEQUENCE [LARGE SCALE GENOMIC DNA]</scope>
    <source>
        <strain evidence="10 11">ATCC 51170</strain>
    </source>
</reference>
<dbReference type="eggNOG" id="COG1176">
    <property type="taxonomic scope" value="Bacteria"/>
</dbReference>
<feature type="transmembrane region" description="Helical" evidence="8">
    <location>
        <begin position="105"/>
        <end position="126"/>
    </location>
</feature>
<keyword evidence="11" id="KW-1185">Reference proteome</keyword>
<evidence type="ECO:0000256" key="3">
    <source>
        <dbReference type="ARBA" id="ARBA00022448"/>
    </source>
</evidence>
<keyword evidence="3 8" id="KW-0813">Transport</keyword>
<keyword evidence="5 8" id="KW-0812">Transmembrane</keyword>
<feature type="transmembrane region" description="Helical" evidence="8">
    <location>
        <begin position="146"/>
        <end position="170"/>
    </location>
</feature>
<evidence type="ECO:0000256" key="5">
    <source>
        <dbReference type="ARBA" id="ARBA00022692"/>
    </source>
</evidence>
<evidence type="ECO:0000256" key="7">
    <source>
        <dbReference type="ARBA" id="ARBA00023136"/>
    </source>
</evidence>
<comment type="caution">
    <text evidence="10">The sequence shown here is derived from an EMBL/GenBank/DDBJ whole genome shotgun (WGS) entry which is preliminary data.</text>
</comment>
<evidence type="ECO:0000259" key="9">
    <source>
        <dbReference type="PROSITE" id="PS50928"/>
    </source>
</evidence>
<dbReference type="EMBL" id="ACXU01000021">
    <property type="protein sequence ID" value="EEU12059.1"/>
    <property type="molecule type" value="Genomic_DNA"/>
</dbReference>
<evidence type="ECO:0000256" key="6">
    <source>
        <dbReference type="ARBA" id="ARBA00022989"/>
    </source>
</evidence>
<feature type="transmembrane region" description="Helical" evidence="8">
    <location>
        <begin position="206"/>
        <end position="229"/>
    </location>
</feature>
<dbReference type="GO" id="GO:0055085">
    <property type="term" value="P:transmembrane transport"/>
    <property type="evidence" value="ECO:0007669"/>
    <property type="project" value="InterPro"/>
</dbReference>
<evidence type="ECO:0000256" key="1">
    <source>
        <dbReference type="ARBA" id="ARBA00004651"/>
    </source>
</evidence>
<dbReference type="PANTHER" id="PTHR42929">
    <property type="entry name" value="INNER MEMBRANE ABC TRANSPORTER PERMEASE PROTEIN YDCU-RELATED-RELATED"/>
    <property type="match status" value="1"/>
</dbReference>
<comment type="similarity">
    <text evidence="2">Belongs to the binding-protein-dependent transport system permease family. CysTW subfamily.</text>
</comment>
<gene>
    <name evidence="10" type="primary">potB</name>
    <name evidence="10" type="ORF">HMPREF0078_1355</name>
</gene>
<dbReference type="PROSITE" id="PS50928">
    <property type="entry name" value="ABC_TM1"/>
    <property type="match status" value="1"/>
</dbReference>
<keyword evidence="6 8" id="KW-1133">Transmembrane helix</keyword>
<dbReference type="Gene3D" id="1.10.3720.10">
    <property type="entry name" value="MetI-like"/>
    <property type="match status" value="1"/>
</dbReference>
<dbReference type="SUPFAM" id="SSF161098">
    <property type="entry name" value="MetI-like"/>
    <property type="match status" value="1"/>
</dbReference>
<dbReference type="HOGENOM" id="CLU_016047_18_3_9"/>
<dbReference type="InterPro" id="IPR000515">
    <property type="entry name" value="MetI-like"/>
</dbReference>
<feature type="domain" description="ABC transmembrane type-1" evidence="9">
    <location>
        <begin position="72"/>
        <end position="271"/>
    </location>
</feature>
<comment type="subcellular location">
    <subcellularLocation>
        <location evidence="1 8">Cell membrane</location>
        <topology evidence="1 8">Multi-pass membrane protein</topology>
    </subcellularLocation>
</comment>
<dbReference type="CDD" id="cd06261">
    <property type="entry name" value="TM_PBP2"/>
    <property type="match status" value="1"/>
</dbReference>
<name>C7HVV7_9FIRM</name>